<protein>
    <submittedName>
        <fullName evidence="8">Zinc transport system permease protein</fullName>
    </submittedName>
</protein>
<keyword evidence="3 6" id="KW-0812">Transmembrane</keyword>
<feature type="transmembrane region" description="Helical" evidence="7">
    <location>
        <begin position="177"/>
        <end position="202"/>
    </location>
</feature>
<keyword evidence="6" id="KW-0813">Transport</keyword>
<comment type="subcellular location">
    <subcellularLocation>
        <location evidence="6">Cell membrane</location>
        <topology evidence="6">Multi-pass membrane protein</topology>
    </subcellularLocation>
    <subcellularLocation>
        <location evidence="1">Membrane</location>
        <topology evidence="1">Multi-pass membrane protein</topology>
    </subcellularLocation>
</comment>
<evidence type="ECO:0000313" key="8">
    <source>
        <dbReference type="EMBL" id="PTQ91194.1"/>
    </source>
</evidence>
<proteinExistence type="inferred from homology"/>
<keyword evidence="9" id="KW-1185">Reference proteome</keyword>
<evidence type="ECO:0000256" key="1">
    <source>
        <dbReference type="ARBA" id="ARBA00004141"/>
    </source>
</evidence>
<name>A0A2T5J3K2_9GAMM</name>
<comment type="similarity">
    <text evidence="2 6">Belongs to the ABC-3 integral membrane protein family.</text>
</comment>
<dbReference type="GO" id="GO:0055085">
    <property type="term" value="P:transmembrane transport"/>
    <property type="evidence" value="ECO:0007669"/>
    <property type="project" value="InterPro"/>
</dbReference>
<feature type="transmembrane region" description="Helical" evidence="7">
    <location>
        <begin position="86"/>
        <end position="106"/>
    </location>
</feature>
<evidence type="ECO:0000313" key="9">
    <source>
        <dbReference type="Proteomes" id="UP000244223"/>
    </source>
</evidence>
<feature type="transmembrane region" description="Helical" evidence="7">
    <location>
        <begin position="12"/>
        <end position="32"/>
    </location>
</feature>
<dbReference type="Proteomes" id="UP000244223">
    <property type="component" value="Unassembled WGS sequence"/>
</dbReference>
<feature type="transmembrane region" description="Helical" evidence="7">
    <location>
        <begin position="52"/>
        <end position="74"/>
    </location>
</feature>
<feature type="transmembrane region" description="Helical" evidence="7">
    <location>
        <begin position="214"/>
        <end position="233"/>
    </location>
</feature>
<dbReference type="SUPFAM" id="SSF81345">
    <property type="entry name" value="ABC transporter involved in vitamin B12 uptake, BtuC"/>
    <property type="match status" value="1"/>
</dbReference>
<organism evidence="8 9">
    <name type="scientific">Agitococcus lubricus</name>
    <dbReference type="NCBI Taxonomy" id="1077255"/>
    <lineage>
        <taxon>Bacteria</taxon>
        <taxon>Pseudomonadati</taxon>
        <taxon>Pseudomonadota</taxon>
        <taxon>Gammaproteobacteria</taxon>
        <taxon>Moraxellales</taxon>
        <taxon>Moraxellaceae</taxon>
        <taxon>Agitococcus</taxon>
    </lineage>
</organism>
<evidence type="ECO:0000256" key="7">
    <source>
        <dbReference type="SAM" id="Phobius"/>
    </source>
</evidence>
<dbReference type="GO" id="GO:0043190">
    <property type="term" value="C:ATP-binding cassette (ABC) transporter complex"/>
    <property type="evidence" value="ECO:0007669"/>
    <property type="project" value="InterPro"/>
</dbReference>
<keyword evidence="5 7" id="KW-0472">Membrane</keyword>
<evidence type="ECO:0000256" key="2">
    <source>
        <dbReference type="ARBA" id="ARBA00008034"/>
    </source>
</evidence>
<dbReference type="Gene3D" id="1.10.3470.10">
    <property type="entry name" value="ABC transporter involved in vitamin B12 uptake, BtuC"/>
    <property type="match status" value="1"/>
</dbReference>
<feature type="transmembrane region" description="Helical" evidence="7">
    <location>
        <begin position="245"/>
        <end position="265"/>
    </location>
</feature>
<keyword evidence="4 7" id="KW-1133">Transmembrane helix</keyword>
<dbReference type="EMBL" id="QAON01000001">
    <property type="protein sequence ID" value="PTQ91194.1"/>
    <property type="molecule type" value="Genomic_DNA"/>
</dbReference>
<evidence type="ECO:0000256" key="5">
    <source>
        <dbReference type="ARBA" id="ARBA00023136"/>
    </source>
</evidence>
<reference evidence="8 9" key="1">
    <citation type="submission" date="2018-04" db="EMBL/GenBank/DDBJ databases">
        <title>Genomic Encyclopedia of Archaeal and Bacterial Type Strains, Phase II (KMG-II): from individual species to whole genera.</title>
        <authorList>
            <person name="Goeker M."/>
        </authorList>
    </citation>
    <scope>NUCLEOTIDE SEQUENCE [LARGE SCALE GENOMIC DNA]</scope>
    <source>
        <strain evidence="8 9">DSM 5822</strain>
    </source>
</reference>
<accession>A0A2T5J3K2</accession>
<dbReference type="RefSeq" id="WP_107864216.1">
    <property type="nucleotide sequence ID" value="NZ_QAON01000001.1"/>
</dbReference>
<feature type="transmembrane region" description="Helical" evidence="7">
    <location>
        <begin position="126"/>
        <end position="144"/>
    </location>
</feature>
<evidence type="ECO:0000256" key="3">
    <source>
        <dbReference type="ARBA" id="ARBA00022692"/>
    </source>
</evidence>
<dbReference type="PANTHER" id="PTHR30477">
    <property type="entry name" value="ABC-TRANSPORTER METAL-BINDING PROTEIN"/>
    <property type="match status" value="1"/>
</dbReference>
<dbReference type="PANTHER" id="PTHR30477:SF0">
    <property type="entry name" value="METAL TRANSPORT SYSTEM MEMBRANE PROTEIN TM_0125-RELATED"/>
    <property type="match status" value="1"/>
</dbReference>
<dbReference type="InterPro" id="IPR037294">
    <property type="entry name" value="ABC_BtuC-like"/>
</dbReference>
<dbReference type="OrthoDB" id="9180660at2"/>
<dbReference type="AlphaFoldDB" id="A0A2T5J3K2"/>
<dbReference type="Pfam" id="PF00950">
    <property type="entry name" value="ABC-3"/>
    <property type="match status" value="1"/>
</dbReference>
<evidence type="ECO:0000256" key="4">
    <source>
        <dbReference type="ARBA" id="ARBA00022989"/>
    </source>
</evidence>
<gene>
    <name evidence="8" type="ORF">C8N29_101266</name>
</gene>
<dbReference type="InterPro" id="IPR001626">
    <property type="entry name" value="ABC_TroCD"/>
</dbReference>
<evidence type="ECO:0000256" key="6">
    <source>
        <dbReference type="RuleBase" id="RU003943"/>
    </source>
</evidence>
<comment type="caution">
    <text evidence="8">The sequence shown here is derived from an EMBL/GenBank/DDBJ whole genome shotgun (WGS) entry which is preliminary data.</text>
</comment>
<sequence length="266" mass="28704">MHLLFDPLFRVPLLVGLCASLVLPLLGALLHAREEWLAALGVSHITAACQLAGVALGIPLLASGSLGAIVAVIGKYVTAQQGNLGYVLLMFVGWAILYLVAANSSLGESLAHALSDGQIFLVGQEHLWAMLAVAVPFLGLLPWWSQRLLRARFFVGYEQANQLPAWRWHLSFDLIGALLLAFSTAALGLMASFALVVLPAWIAFSWVNRWQHALWLSLLLGVISYLLAFIIALSYDQAFAPIQVATLLVVAAIAKVLRLCIPALAH</sequence>